<organism evidence="2 3">
    <name type="scientific">Lysinibacillus louembei</name>
    <dbReference type="NCBI Taxonomy" id="1470088"/>
    <lineage>
        <taxon>Bacteria</taxon>
        <taxon>Bacillati</taxon>
        <taxon>Bacillota</taxon>
        <taxon>Bacilli</taxon>
        <taxon>Bacillales</taxon>
        <taxon>Bacillaceae</taxon>
        <taxon>Lysinibacillus</taxon>
    </lineage>
</organism>
<name>A0ABZ0S3F7_9BACI</name>
<evidence type="ECO:0000313" key="2">
    <source>
        <dbReference type="EMBL" id="WPK11987.1"/>
    </source>
</evidence>
<gene>
    <name evidence="2" type="ORF">R6U77_19175</name>
</gene>
<dbReference type="RefSeq" id="WP_319836838.1">
    <property type="nucleotide sequence ID" value="NZ_CP137624.1"/>
</dbReference>
<dbReference type="InterPro" id="IPR002575">
    <property type="entry name" value="Aminoglycoside_PTrfase"/>
</dbReference>
<protein>
    <recommendedName>
        <fullName evidence="1">Aminoglycoside phosphotransferase domain-containing protein</fullName>
    </recommendedName>
</protein>
<feature type="domain" description="Aminoglycoside phosphotransferase" evidence="1">
    <location>
        <begin position="108"/>
        <end position="221"/>
    </location>
</feature>
<dbReference type="Gene3D" id="3.90.1200.10">
    <property type="match status" value="1"/>
</dbReference>
<dbReference type="Pfam" id="PF01636">
    <property type="entry name" value="APH"/>
    <property type="match status" value="1"/>
</dbReference>
<dbReference type="Proteomes" id="UP001322664">
    <property type="component" value="Chromosome"/>
</dbReference>
<dbReference type="EMBL" id="CP137624">
    <property type="protein sequence ID" value="WPK11987.1"/>
    <property type="molecule type" value="Genomic_DNA"/>
</dbReference>
<proteinExistence type="predicted"/>
<evidence type="ECO:0000259" key="1">
    <source>
        <dbReference type="Pfam" id="PF01636"/>
    </source>
</evidence>
<accession>A0ABZ0S3F7</accession>
<keyword evidence="3" id="KW-1185">Reference proteome</keyword>
<reference evidence="2 3" key="1">
    <citation type="submission" date="2023-09" db="EMBL/GenBank/DDBJ databases">
        <authorList>
            <person name="Page C.A."/>
            <person name="Perez-Diaz I.M."/>
        </authorList>
    </citation>
    <scope>NUCLEOTIDE SEQUENCE [LARGE SCALE GENOMIC DNA]</scope>
    <source>
        <strain evidence="2 3">Ll15</strain>
    </source>
</reference>
<evidence type="ECO:0000313" key="3">
    <source>
        <dbReference type="Proteomes" id="UP001322664"/>
    </source>
</evidence>
<sequence length="312" mass="35531">MNDTFQRIVATFWGIEIASCDVIRDSAKKLAVITAMDGTRYMLKGEQYNSDKMQQICAFANKLSAILPVTTYLKIGDGGYTVTEQNIVYTLEHMVSGIAINCLTNIHIEEIGTALGKMHRFSLEHTILLNQATSWAMFGGNESDALGDYDENELCFRDFATAFAQEPHMQDIASLYTGYRKQLEDVWRELPIAATQGDFCYYNMLFDEQQISGIFDFNLAGDEVLLNECVAVGVYLCWHVDYQGELSSTQRFQQFMQAYEKQRTLNVLEKKMFPALFAIIRAFRYDRVENGIKNSEAKGAFLNETLEILRNC</sequence>
<dbReference type="SUPFAM" id="SSF56112">
    <property type="entry name" value="Protein kinase-like (PK-like)"/>
    <property type="match status" value="1"/>
</dbReference>
<dbReference type="InterPro" id="IPR011009">
    <property type="entry name" value="Kinase-like_dom_sf"/>
</dbReference>